<dbReference type="KEGG" id="cbar:PATL70BA_0605"/>
<reference evidence="5 6" key="1">
    <citation type="submission" date="2018-09" db="EMBL/GenBank/DDBJ databases">
        <authorList>
            <person name="Postec A."/>
        </authorList>
    </citation>
    <scope>NUCLEOTIDE SEQUENCE [LARGE SCALE GENOMIC DNA]</scope>
    <source>
        <strain evidence="5">70B-A</strain>
    </source>
</reference>
<evidence type="ECO:0000256" key="2">
    <source>
        <dbReference type="ARBA" id="ARBA00022803"/>
    </source>
</evidence>
<organism evidence="5 6">
    <name type="scientific">Petrocella atlantisensis</name>
    <dbReference type="NCBI Taxonomy" id="2173034"/>
    <lineage>
        <taxon>Bacteria</taxon>
        <taxon>Bacillati</taxon>
        <taxon>Bacillota</taxon>
        <taxon>Clostridia</taxon>
        <taxon>Lachnospirales</taxon>
        <taxon>Vallitaleaceae</taxon>
        <taxon>Petrocella</taxon>
    </lineage>
</organism>
<feature type="repeat" description="TPR" evidence="3">
    <location>
        <begin position="61"/>
        <end position="94"/>
    </location>
</feature>
<dbReference type="RefSeq" id="WP_125135975.1">
    <property type="nucleotide sequence ID" value="NZ_LR130778.1"/>
</dbReference>
<feature type="repeat" description="TPR" evidence="3">
    <location>
        <begin position="95"/>
        <end position="128"/>
    </location>
</feature>
<dbReference type="InterPro" id="IPR050498">
    <property type="entry name" value="Ycf3"/>
</dbReference>
<dbReference type="Pfam" id="PF13174">
    <property type="entry name" value="TPR_6"/>
    <property type="match status" value="1"/>
</dbReference>
<dbReference type="Pfam" id="PF13414">
    <property type="entry name" value="TPR_11"/>
    <property type="match status" value="1"/>
</dbReference>
<feature type="repeat" description="TPR" evidence="3">
    <location>
        <begin position="169"/>
        <end position="202"/>
    </location>
</feature>
<dbReference type="PROSITE" id="PS51257">
    <property type="entry name" value="PROKAR_LIPOPROTEIN"/>
    <property type="match status" value="1"/>
</dbReference>
<proteinExistence type="predicted"/>
<dbReference type="PROSITE" id="PS50293">
    <property type="entry name" value="TPR_REGION"/>
    <property type="match status" value="1"/>
</dbReference>
<dbReference type="Gene3D" id="1.25.40.10">
    <property type="entry name" value="Tetratricopeptide repeat domain"/>
    <property type="match status" value="4"/>
</dbReference>
<sequence>MIFRKYIIMVALILMSTVFTACGSRVEEQLNDEGYDLYLEGQYDEAITHYTKSLVDYPEYGAFYSNRGLAYYEKGEVAMALEDLNQAIVLEPDMPEAYLNRGTVYLGTGVYDQASIDLYKAIELKDNFKDENGLYYTYLNLGTLLNETNQPKEALVVLEKAFEQNSSDEKLYNALGLIYKSIGDYDLALTYFNGAIELKEDYAYAYGNRGSVYYLMEEYRIALSDVNTALSMDPFIPQMYDLKAKILIKTGELEEAIRILDAGITRWVNYADLYITRGNIYFSEKAYGEALMNYGLGIEYGSIEGHKGQGVTYQLIGQYEDAISQLETYLQNYPTDISTLIALGTAYRQTKEYELSLAQYDKVLSLSPKHTEAMYQMALTYIDMQALSDAEKVLNQVLSIDPDHKASKEALKNIEV</sequence>
<keyword evidence="2 3" id="KW-0802">TPR repeat</keyword>
<feature type="repeat" description="TPR" evidence="3">
    <location>
        <begin position="203"/>
        <end position="236"/>
    </location>
</feature>
<dbReference type="InterPro" id="IPR019734">
    <property type="entry name" value="TPR_rpt"/>
</dbReference>
<keyword evidence="6" id="KW-1185">Reference proteome</keyword>
<accession>A0A3P7PC37</accession>
<evidence type="ECO:0000313" key="6">
    <source>
        <dbReference type="Proteomes" id="UP000279029"/>
    </source>
</evidence>
<dbReference type="SMART" id="SM00028">
    <property type="entry name" value="TPR"/>
    <property type="match status" value="10"/>
</dbReference>
<dbReference type="EMBL" id="LR130778">
    <property type="protein sequence ID" value="VDN46468.1"/>
    <property type="molecule type" value="Genomic_DNA"/>
</dbReference>
<dbReference type="Pfam" id="PF13181">
    <property type="entry name" value="TPR_8"/>
    <property type="match status" value="2"/>
</dbReference>
<dbReference type="OrthoDB" id="305319at2"/>
<keyword evidence="4" id="KW-0732">Signal</keyword>
<dbReference type="SUPFAM" id="SSF48452">
    <property type="entry name" value="TPR-like"/>
    <property type="match status" value="2"/>
</dbReference>
<dbReference type="Pfam" id="PF14559">
    <property type="entry name" value="TPR_19"/>
    <property type="match status" value="1"/>
</dbReference>
<gene>
    <name evidence="5" type="ORF">PATL70BA_0605</name>
</gene>
<dbReference type="InterPro" id="IPR011990">
    <property type="entry name" value="TPR-like_helical_dom_sf"/>
</dbReference>
<name>A0A3P7PC37_9FIRM</name>
<feature type="signal peptide" evidence="4">
    <location>
        <begin position="1"/>
        <end position="21"/>
    </location>
</feature>
<feature type="repeat" description="TPR" evidence="3">
    <location>
        <begin position="337"/>
        <end position="370"/>
    </location>
</feature>
<dbReference type="PANTHER" id="PTHR44858:SF1">
    <property type="entry name" value="UDP-N-ACETYLGLUCOSAMINE--PEPTIDE N-ACETYLGLUCOSAMINYLTRANSFERASE SPINDLY-RELATED"/>
    <property type="match status" value="1"/>
</dbReference>
<evidence type="ECO:0000256" key="3">
    <source>
        <dbReference type="PROSITE-ProRule" id="PRU00339"/>
    </source>
</evidence>
<evidence type="ECO:0000313" key="5">
    <source>
        <dbReference type="EMBL" id="VDN46468.1"/>
    </source>
</evidence>
<dbReference type="PANTHER" id="PTHR44858">
    <property type="entry name" value="TETRATRICOPEPTIDE REPEAT PROTEIN 6"/>
    <property type="match status" value="1"/>
</dbReference>
<protein>
    <submittedName>
        <fullName evidence="5">Uncharacterized protein</fullName>
    </submittedName>
</protein>
<feature type="repeat" description="TPR" evidence="3">
    <location>
        <begin position="371"/>
        <end position="404"/>
    </location>
</feature>
<keyword evidence="1" id="KW-0677">Repeat</keyword>
<evidence type="ECO:0000256" key="4">
    <source>
        <dbReference type="SAM" id="SignalP"/>
    </source>
</evidence>
<dbReference type="Proteomes" id="UP000279029">
    <property type="component" value="Chromosome"/>
</dbReference>
<evidence type="ECO:0000256" key="1">
    <source>
        <dbReference type="ARBA" id="ARBA00022737"/>
    </source>
</evidence>
<feature type="chain" id="PRO_5038896492" evidence="4">
    <location>
        <begin position="22"/>
        <end position="416"/>
    </location>
</feature>
<dbReference type="PROSITE" id="PS50005">
    <property type="entry name" value="TPR"/>
    <property type="match status" value="6"/>
</dbReference>
<dbReference type="AlphaFoldDB" id="A0A3P7PC37"/>